<dbReference type="PANTHER" id="PTHR48109:SF1">
    <property type="entry name" value="DIHYDROOROTATE DEHYDROGENASE (FUMARATE)"/>
    <property type="match status" value="1"/>
</dbReference>
<evidence type="ECO:0000256" key="8">
    <source>
        <dbReference type="ARBA" id="ARBA00022643"/>
    </source>
</evidence>
<comment type="similarity">
    <text evidence="4 11">Belongs to the dihydroorotate dehydrogenase family. Type 1 subfamily.</text>
</comment>
<comment type="catalytic activity">
    <reaction evidence="11">
        <text>(S)-dihydroorotate + fumarate = orotate + succinate</text>
        <dbReference type="Rhea" id="RHEA:30059"/>
        <dbReference type="ChEBI" id="CHEBI:29806"/>
        <dbReference type="ChEBI" id="CHEBI:30031"/>
        <dbReference type="ChEBI" id="CHEBI:30839"/>
        <dbReference type="ChEBI" id="CHEBI:30864"/>
        <dbReference type="EC" id="1.3.98.1"/>
    </reaction>
</comment>
<dbReference type="KEGG" id="bor:COCMIDRAFT_102290"/>
<feature type="region of interest" description="Disordered" evidence="12">
    <location>
        <begin position="277"/>
        <end position="302"/>
    </location>
</feature>
<dbReference type="AlphaFoldDB" id="W6YZ98"/>
<evidence type="ECO:0000313" key="14">
    <source>
        <dbReference type="EMBL" id="EUC42925.1"/>
    </source>
</evidence>
<dbReference type="GO" id="GO:0005737">
    <property type="term" value="C:cytoplasm"/>
    <property type="evidence" value="ECO:0007669"/>
    <property type="project" value="UniProtKB-SubCell"/>
</dbReference>
<dbReference type="EC" id="1.3.98.1" evidence="11"/>
<evidence type="ECO:0000256" key="1">
    <source>
        <dbReference type="ARBA" id="ARBA00001917"/>
    </source>
</evidence>
<protein>
    <recommendedName>
        <fullName evidence="5 11">Dihydroorotate dehydrogenase (fumarate)</fullName>
        <ecNumber evidence="11">1.3.98.1</ecNumber>
    </recommendedName>
    <alternativeName>
        <fullName evidence="11">Dihydroorotate oxidase</fullName>
    </alternativeName>
</protein>
<accession>W6YZ98</accession>
<dbReference type="InterPro" id="IPR050074">
    <property type="entry name" value="DHO_dehydrogenase"/>
</dbReference>
<dbReference type="EMBL" id="KI964045">
    <property type="protein sequence ID" value="EUC42925.1"/>
    <property type="molecule type" value="Genomic_DNA"/>
</dbReference>
<keyword evidence="6 11" id="KW-0963">Cytoplasm</keyword>
<dbReference type="CDD" id="cd04741">
    <property type="entry name" value="DHOD_1A_like"/>
    <property type="match status" value="1"/>
</dbReference>
<dbReference type="InterPro" id="IPR033886">
    <property type="entry name" value="DHOD_1A"/>
</dbReference>
<dbReference type="STRING" id="930090.W6YZ98"/>
<feature type="domain" description="Dihydroorotate dehydrogenase catalytic" evidence="13">
    <location>
        <begin position="83"/>
        <end position="229"/>
    </location>
</feature>
<evidence type="ECO:0000256" key="12">
    <source>
        <dbReference type="SAM" id="MobiDB-lite"/>
    </source>
</evidence>
<proteinExistence type="inferred from homology"/>
<dbReference type="HOGENOM" id="CLU_036010_0_0_1"/>
<dbReference type="eggNOG" id="KOG1436">
    <property type="taxonomic scope" value="Eukaryota"/>
</dbReference>
<feature type="compositionally biased region" description="Low complexity" evidence="12">
    <location>
        <begin position="277"/>
        <end position="301"/>
    </location>
</feature>
<keyword evidence="9 11" id="KW-0665">Pyrimidine biosynthesis</keyword>
<keyword evidence="7 11" id="KW-0285">Flavoprotein</keyword>
<evidence type="ECO:0000256" key="3">
    <source>
        <dbReference type="ARBA" id="ARBA00004725"/>
    </source>
</evidence>
<dbReference type="SUPFAM" id="SSF51395">
    <property type="entry name" value="FMN-linked oxidoreductases"/>
    <property type="match status" value="1"/>
</dbReference>
<dbReference type="UniPathway" id="UPA00070"/>
<dbReference type="InterPro" id="IPR005720">
    <property type="entry name" value="Dihydroorotate_DH_cat"/>
</dbReference>
<comment type="subcellular location">
    <subcellularLocation>
        <location evidence="2 11">Cytoplasm</location>
    </subcellularLocation>
</comment>
<name>W6YZ98_COCMI</name>
<keyword evidence="15" id="KW-1185">Reference proteome</keyword>
<feature type="region of interest" description="Disordered" evidence="12">
    <location>
        <begin position="188"/>
        <end position="220"/>
    </location>
</feature>
<feature type="compositionally biased region" description="Basic and acidic residues" evidence="12">
    <location>
        <begin position="199"/>
        <end position="212"/>
    </location>
</feature>
<evidence type="ECO:0000256" key="9">
    <source>
        <dbReference type="ARBA" id="ARBA00022975"/>
    </source>
</evidence>
<sequence>MSPLTIDPPLLNSANPWCTTLSQLQDLYTNPHTGAITTRTSLPSSTNKGFPHDPSIHQFAFFTPDTLSSSTPNKDLSDDASTTGSLNTLGYSPIPLSEYLSYVQTISNTHCASVPLHSRTSHKPIIVSVTGTAEEVVQCYRQIRTCQRAVHMQLAMEINLSCPNIPGKPPPAYSRLELAEYLRGLGREMSVEQPQQPQTREEASERGEDRPEVPVGIKTPPYTYHDQFQSLIDALLDCSEKGSSPSSSSSCPVSFITAVNTLGSSLLVAPSSSSIATTTVSHNNTTTTTTHTDTDTSASTTPSFHPTLTSANGTGIGGLAGTPLHPLALGNVYTIVQMLAQHEVLKGIQVIGVGGVADTEGYRRMRGVGARAVGVGTALGRKGVGVFEEIIGTVGVQEKK</sequence>
<evidence type="ECO:0000256" key="11">
    <source>
        <dbReference type="RuleBase" id="RU364042"/>
    </source>
</evidence>
<comment type="subunit">
    <text evidence="11">Homodimer.</text>
</comment>
<dbReference type="OrthoDB" id="14784at2759"/>
<dbReference type="RefSeq" id="XP_007690581.1">
    <property type="nucleotide sequence ID" value="XM_007692391.1"/>
</dbReference>
<dbReference type="GO" id="GO:0044205">
    <property type="term" value="P:'de novo' UMP biosynthetic process"/>
    <property type="evidence" value="ECO:0007669"/>
    <property type="project" value="UniProtKB-UniPathway"/>
</dbReference>
<keyword evidence="10 11" id="KW-0560">Oxidoreductase</keyword>
<comment type="function">
    <text evidence="11">Catalyzes the conversion of dihydroorotate to orotate with fumarate as the electron acceptor.</text>
</comment>
<dbReference type="GO" id="GO:0006207">
    <property type="term" value="P:'de novo' pyrimidine nucleobase biosynthetic process"/>
    <property type="evidence" value="ECO:0007669"/>
    <property type="project" value="TreeGrafter"/>
</dbReference>
<dbReference type="GeneID" id="19118052"/>
<evidence type="ECO:0000256" key="2">
    <source>
        <dbReference type="ARBA" id="ARBA00004496"/>
    </source>
</evidence>
<evidence type="ECO:0000259" key="13">
    <source>
        <dbReference type="Pfam" id="PF01180"/>
    </source>
</evidence>
<dbReference type="PANTHER" id="PTHR48109">
    <property type="entry name" value="DIHYDROOROTATE DEHYDROGENASE (QUINONE), MITOCHONDRIAL-RELATED"/>
    <property type="match status" value="1"/>
</dbReference>
<keyword evidence="8 11" id="KW-0288">FMN</keyword>
<evidence type="ECO:0000256" key="10">
    <source>
        <dbReference type="ARBA" id="ARBA00023002"/>
    </source>
</evidence>
<dbReference type="InterPro" id="IPR013785">
    <property type="entry name" value="Aldolase_TIM"/>
</dbReference>
<evidence type="ECO:0000256" key="6">
    <source>
        <dbReference type="ARBA" id="ARBA00022490"/>
    </source>
</evidence>
<evidence type="ECO:0000313" key="15">
    <source>
        <dbReference type="Proteomes" id="UP000054032"/>
    </source>
</evidence>
<gene>
    <name evidence="14" type="ORF">COCMIDRAFT_102290</name>
</gene>
<dbReference type="Pfam" id="PF01180">
    <property type="entry name" value="DHO_dh"/>
    <property type="match status" value="2"/>
</dbReference>
<dbReference type="GO" id="GO:1990663">
    <property type="term" value="F:dihydroorotate dehydrogenase (fumarate) activity"/>
    <property type="evidence" value="ECO:0007669"/>
    <property type="project" value="UniProtKB-EC"/>
</dbReference>
<dbReference type="Proteomes" id="UP000054032">
    <property type="component" value="Unassembled WGS sequence"/>
</dbReference>
<comment type="cofactor">
    <cofactor evidence="1 11">
        <name>FMN</name>
        <dbReference type="ChEBI" id="CHEBI:58210"/>
    </cofactor>
</comment>
<feature type="domain" description="Dihydroorotate dehydrogenase catalytic" evidence="13">
    <location>
        <begin position="285"/>
        <end position="392"/>
    </location>
</feature>
<comment type="pathway">
    <text evidence="3 11">Pyrimidine metabolism; UMP biosynthesis via de novo pathway.</text>
</comment>
<evidence type="ECO:0000256" key="7">
    <source>
        <dbReference type="ARBA" id="ARBA00022630"/>
    </source>
</evidence>
<reference evidence="14 15" key="1">
    <citation type="journal article" date="2013" name="PLoS Genet.">
        <title>Comparative genome structure, secondary metabolite, and effector coding capacity across Cochliobolus pathogens.</title>
        <authorList>
            <person name="Condon B.J."/>
            <person name="Leng Y."/>
            <person name="Wu D."/>
            <person name="Bushley K.E."/>
            <person name="Ohm R.A."/>
            <person name="Otillar R."/>
            <person name="Martin J."/>
            <person name="Schackwitz W."/>
            <person name="Grimwood J."/>
            <person name="MohdZainudin N."/>
            <person name="Xue C."/>
            <person name="Wang R."/>
            <person name="Manning V.A."/>
            <person name="Dhillon B."/>
            <person name="Tu Z.J."/>
            <person name="Steffenson B.J."/>
            <person name="Salamov A."/>
            <person name="Sun H."/>
            <person name="Lowry S."/>
            <person name="LaButti K."/>
            <person name="Han J."/>
            <person name="Copeland A."/>
            <person name="Lindquist E."/>
            <person name="Barry K."/>
            <person name="Schmutz J."/>
            <person name="Baker S.E."/>
            <person name="Ciuffetti L.M."/>
            <person name="Grigoriev I.V."/>
            <person name="Zhong S."/>
            <person name="Turgeon B.G."/>
        </authorList>
    </citation>
    <scope>NUCLEOTIDE SEQUENCE [LARGE SCALE GENOMIC DNA]</scope>
    <source>
        <strain evidence="14 15">ATCC 44560</strain>
    </source>
</reference>
<dbReference type="Gene3D" id="3.20.20.70">
    <property type="entry name" value="Aldolase class I"/>
    <property type="match status" value="2"/>
</dbReference>
<organism evidence="14 15">
    <name type="scientific">Bipolaris oryzae ATCC 44560</name>
    <dbReference type="NCBI Taxonomy" id="930090"/>
    <lineage>
        <taxon>Eukaryota</taxon>
        <taxon>Fungi</taxon>
        <taxon>Dikarya</taxon>
        <taxon>Ascomycota</taxon>
        <taxon>Pezizomycotina</taxon>
        <taxon>Dothideomycetes</taxon>
        <taxon>Pleosporomycetidae</taxon>
        <taxon>Pleosporales</taxon>
        <taxon>Pleosporineae</taxon>
        <taxon>Pleosporaceae</taxon>
        <taxon>Bipolaris</taxon>
    </lineage>
</organism>
<evidence type="ECO:0000256" key="5">
    <source>
        <dbReference type="ARBA" id="ARBA00021374"/>
    </source>
</evidence>
<evidence type="ECO:0000256" key="4">
    <source>
        <dbReference type="ARBA" id="ARBA00008008"/>
    </source>
</evidence>